<dbReference type="VEuPathDB" id="FungiDB:DIURU_004745"/>
<evidence type="ECO:0000313" key="4">
    <source>
        <dbReference type="Proteomes" id="UP000449547"/>
    </source>
</evidence>
<dbReference type="PROSITE" id="PS50048">
    <property type="entry name" value="ZN2_CY6_FUNGAL_2"/>
    <property type="match status" value="1"/>
</dbReference>
<dbReference type="GO" id="GO:0000981">
    <property type="term" value="F:DNA-binding transcription factor activity, RNA polymerase II-specific"/>
    <property type="evidence" value="ECO:0007669"/>
    <property type="project" value="InterPro"/>
</dbReference>
<feature type="compositionally biased region" description="Polar residues" evidence="1">
    <location>
        <begin position="638"/>
        <end position="648"/>
    </location>
</feature>
<feature type="compositionally biased region" description="Low complexity" evidence="1">
    <location>
        <begin position="649"/>
        <end position="669"/>
    </location>
</feature>
<name>A0A642UF30_DIURU</name>
<dbReference type="PANTHER" id="PTHR47431:SF1">
    <property type="entry name" value="ZN(II)2CYS6 TRANSCRIPTION FACTOR (EUROFUNG)"/>
    <property type="match status" value="1"/>
</dbReference>
<dbReference type="Gene3D" id="4.10.240.10">
    <property type="entry name" value="Zn(2)-C6 fungal-type DNA-binding domain"/>
    <property type="match status" value="1"/>
</dbReference>
<dbReference type="PROSITE" id="PS00463">
    <property type="entry name" value="ZN2_CY6_FUNGAL_1"/>
    <property type="match status" value="1"/>
</dbReference>
<comment type="caution">
    <text evidence="3">The sequence shown here is derived from an EMBL/GenBank/DDBJ whole genome shotgun (WGS) entry which is preliminary data.</text>
</comment>
<dbReference type="RefSeq" id="XP_034010149.1">
    <property type="nucleotide sequence ID" value="XM_034157652.1"/>
</dbReference>
<dbReference type="InterPro" id="IPR036864">
    <property type="entry name" value="Zn2-C6_fun-type_DNA-bd_sf"/>
</dbReference>
<sequence length="773" mass="86386">MSSAEPEGSGSTKKPGRKHVSRACLECRRRHFKCDGTMPVCNQCSKRNRECVFVESHRGGSRKKGVRKDKAKSKSSGVPDIEDMEIVAQTKEQIKQENDQLLTQIYKLPCAKDRSKCKSLDCPGKDVVSGRRELDEATATQMRKRIRLEHSVKQLDCMLSEKTATDEDITKAKQMEFELQYSNPANLIDIRTINHDDIVQNYYRFFHNRHPVLPPSTEIQPYLDVAPELLLILKIVGDGQSSSLYAKDVALIQDRLLQVCNVVKTSAAKDIISVQVLLLSSVVAHISSLHQLGRKFREACIHLLLELQIHNLDSSIDQAKLPLYKSARVKHITRSSIADLARRSLWEIYFLDVIIGSADGRTLSNLAKIDISTAYPSYPPREVFDYKGRAEATLLVVEAVKLNLEIMNKLPFETTIGRLKAELSNWELKLQDPSMFGCPPLISKTGEINEGVHQSTLMFNYAKIFVHRPFSYLWKINSPQNPQCGDEIMEASDMPTQLKADARATIETRKTIEAATSVVESLIDTNAAHVLERTPLFACALALAALVHISAYIWIETILESDDDELVQESGLGVNELDVYVEYIKLALTAIYPISRHWILSGKVAKHIRDSLQALRPELYDKLKHSLPQLEVALDSMQVSESQANPQDSEFSNSAVSSSQVSPLNSHLSPHSTITPNSLTPSGSTKGYNSMGDTDVVEPIMPSSTITPNPEIATVQESFLLDTNNLVNQSDDALFEFNQWDWEPAPAANSGCDWIDRALLDYFEGGEKPTNIV</sequence>
<dbReference type="OrthoDB" id="2399539at2759"/>
<dbReference type="SMART" id="SM00066">
    <property type="entry name" value="GAL4"/>
    <property type="match status" value="1"/>
</dbReference>
<dbReference type="CDD" id="cd00067">
    <property type="entry name" value="GAL4"/>
    <property type="match status" value="1"/>
</dbReference>
<feature type="domain" description="Zn(2)-C6 fungal-type" evidence="2">
    <location>
        <begin position="23"/>
        <end position="53"/>
    </location>
</feature>
<gene>
    <name evidence="3" type="ORF">DIURU_004745</name>
</gene>
<dbReference type="GeneID" id="54783396"/>
<dbReference type="AlphaFoldDB" id="A0A642UF30"/>
<dbReference type="OMA" id="WDLFIID"/>
<dbReference type="PANTHER" id="PTHR47431">
    <property type="entry name" value="ZN(II)2CYS6 TRANSCRIPTION FACTOR (EUROFUNG)-RELATED"/>
    <property type="match status" value="1"/>
</dbReference>
<reference evidence="3 4" key="1">
    <citation type="submission" date="2019-07" db="EMBL/GenBank/DDBJ databases">
        <title>Genome assembly of two rare yeast pathogens: Diutina rugosa and Trichomonascus ciferrii.</title>
        <authorList>
            <person name="Mixao V."/>
            <person name="Saus E."/>
            <person name="Hansen A."/>
            <person name="Lass-Flor C."/>
            <person name="Gabaldon T."/>
        </authorList>
    </citation>
    <scope>NUCLEOTIDE SEQUENCE [LARGE SCALE GENOMIC DNA]</scope>
    <source>
        <strain evidence="3 4">CBS 613</strain>
    </source>
</reference>
<dbReference type="EMBL" id="SWFT01000149">
    <property type="protein sequence ID" value="KAA8897892.1"/>
    <property type="molecule type" value="Genomic_DNA"/>
</dbReference>
<dbReference type="InterPro" id="IPR001138">
    <property type="entry name" value="Zn2Cys6_DnaBD"/>
</dbReference>
<accession>A0A642UF30</accession>
<keyword evidence="4" id="KW-1185">Reference proteome</keyword>
<evidence type="ECO:0000313" key="3">
    <source>
        <dbReference type="EMBL" id="KAA8897892.1"/>
    </source>
</evidence>
<dbReference type="SUPFAM" id="SSF57701">
    <property type="entry name" value="Zn2/Cys6 DNA-binding domain"/>
    <property type="match status" value="1"/>
</dbReference>
<protein>
    <recommendedName>
        <fullName evidence="2">Zn(2)-C6 fungal-type domain-containing protein</fullName>
    </recommendedName>
</protein>
<dbReference type="CDD" id="cd12148">
    <property type="entry name" value="fungal_TF_MHR"/>
    <property type="match status" value="1"/>
</dbReference>
<dbReference type="Pfam" id="PF00172">
    <property type="entry name" value="Zn_clus"/>
    <property type="match status" value="1"/>
</dbReference>
<dbReference type="Proteomes" id="UP000449547">
    <property type="component" value="Unassembled WGS sequence"/>
</dbReference>
<dbReference type="GO" id="GO:0008270">
    <property type="term" value="F:zinc ion binding"/>
    <property type="evidence" value="ECO:0007669"/>
    <property type="project" value="InterPro"/>
</dbReference>
<organism evidence="3 4">
    <name type="scientific">Diutina rugosa</name>
    <name type="common">Yeast</name>
    <name type="synonym">Candida rugosa</name>
    <dbReference type="NCBI Taxonomy" id="5481"/>
    <lineage>
        <taxon>Eukaryota</taxon>
        <taxon>Fungi</taxon>
        <taxon>Dikarya</taxon>
        <taxon>Ascomycota</taxon>
        <taxon>Saccharomycotina</taxon>
        <taxon>Pichiomycetes</taxon>
        <taxon>Debaryomycetaceae</taxon>
        <taxon>Diutina</taxon>
    </lineage>
</organism>
<feature type="compositionally biased region" description="Polar residues" evidence="1">
    <location>
        <begin position="670"/>
        <end position="692"/>
    </location>
</feature>
<evidence type="ECO:0000256" key="1">
    <source>
        <dbReference type="SAM" id="MobiDB-lite"/>
    </source>
</evidence>
<evidence type="ECO:0000259" key="2">
    <source>
        <dbReference type="PROSITE" id="PS50048"/>
    </source>
</evidence>
<feature type="region of interest" description="Disordered" evidence="1">
    <location>
        <begin position="638"/>
        <end position="694"/>
    </location>
</feature>
<proteinExistence type="predicted"/>